<dbReference type="InterPro" id="IPR029055">
    <property type="entry name" value="Ntn_hydrolases_N"/>
</dbReference>
<organism evidence="16 17">
    <name type="scientific">Streblomastix strix</name>
    <dbReference type="NCBI Taxonomy" id="222440"/>
    <lineage>
        <taxon>Eukaryota</taxon>
        <taxon>Metamonada</taxon>
        <taxon>Preaxostyla</taxon>
        <taxon>Oxymonadida</taxon>
        <taxon>Streblomastigidae</taxon>
        <taxon>Streblomastix</taxon>
    </lineage>
</organism>
<dbReference type="SUPFAM" id="SSF52540">
    <property type="entry name" value="P-loop containing nucleoside triphosphate hydrolases"/>
    <property type="match status" value="1"/>
</dbReference>
<feature type="domain" description="Kinesin motor" evidence="15">
    <location>
        <begin position="180"/>
        <end position="508"/>
    </location>
</feature>
<protein>
    <submittedName>
        <fullName evidence="16">Putative Kinesin heavy chain</fullName>
    </submittedName>
</protein>
<evidence type="ECO:0000256" key="3">
    <source>
        <dbReference type="ARBA" id="ARBA00022701"/>
    </source>
</evidence>
<dbReference type="Proteomes" id="UP000324800">
    <property type="component" value="Unassembled WGS sequence"/>
</dbReference>
<dbReference type="InterPro" id="IPR027417">
    <property type="entry name" value="P-loop_NTPase"/>
</dbReference>
<evidence type="ECO:0000256" key="9">
    <source>
        <dbReference type="ARBA" id="ARBA00023212"/>
    </source>
</evidence>
<dbReference type="GO" id="GO:0008017">
    <property type="term" value="F:microtubule binding"/>
    <property type="evidence" value="ECO:0007669"/>
    <property type="project" value="InterPro"/>
</dbReference>
<dbReference type="GO" id="GO:0005524">
    <property type="term" value="F:ATP binding"/>
    <property type="evidence" value="ECO:0007669"/>
    <property type="project" value="UniProtKB-UniRule"/>
</dbReference>
<gene>
    <name evidence="16" type="ORF">EZS28_024335</name>
</gene>
<dbReference type="Gene3D" id="3.40.850.10">
    <property type="entry name" value="Kinesin motor domain"/>
    <property type="match status" value="1"/>
</dbReference>
<evidence type="ECO:0000256" key="2">
    <source>
        <dbReference type="ARBA" id="ARBA00022490"/>
    </source>
</evidence>
<name>A0A5J4VC36_9EUKA</name>
<dbReference type="SMART" id="SM00129">
    <property type="entry name" value="KISc"/>
    <property type="match status" value="1"/>
</dbReference>
<keyword evidence="9" id="KW-0206">Cytoskeleton</keyword>
<dbReference type="InterPro" id="IPR019821">
    <property type="entry name" value="Kinesin_motor_CS"/>
</dbReference>
<dbReference type="AlphaFoldDB" id="A0A5J4VC36"/>
<evidence type="ECO:0000256" key="12">
    <source>
        <dbReference type="PROSITE-ProRule" id="PRU00808"/>
    </source>
</evidence>
<evidence type="ECO:0000256" key="1">
    <source>
        <dbReference type="ARBA" id="ARBA00004245"/>
    </source>
</evidence>
<dbReference type="InterPro" id="IPR027640">
    <property type="entry name" value="Kinesin-like_fam"/>
</dbReference>
<dbReference type="Pfam" id="PF00225">
    <property type="entry name" value="Kinesin"/>
    <property type="match status" value="1"/>
</dbReference>
<dbReference type="GO" id="GO:0003777">
    <property type="term" value="F:microtubule motor activity"/>
    <property type="evidence" value="ECO:0007669"/>
    <property type="project" value="InterPro"/>
</dbReference>
<dbReference type="OrthoDB" id="3176171at2759"/>
<dbReference type="GO" id="GO:0007010">
    <property type="term" value="P:cytoskeleton organization"/>
    <property type="evidence" value="ECO:0007669"/>
    <property type="project" value="UniProtKB-ARBA"/>
</dbReference>
<dbReference type="GO" id="GO:0007018">
    <property type="term" value="P:microtubule-based movement"/>
    <property type="evidence" value="ECO:0007669"/>
    <property type="project" value="InterPro"/>
</dbReference>
<accession>A0A5J4VC36</accession>
<sequence length="1064" mass="119548">MARRYDEKTTTFSPEGRLYQTEYAMEAIQHAGACAGILTSQGVVLAGVKIIQHALLEPAHEKMFRINSQTICSAAGMTADSTNLIDFARRVSLSHEKEFDEPIPLEQLVSRLCDVKQSYTQFGGQRPFGVSFLMGGWDEHFGFQLYLTGPSGNYGGWKATAIGQNSKQTLQSLQMATTCAIRVLARFRPINQREVEEEAKTGASQTFNLEFLDQATVKITEKLAGSHTFPLDRIFPPNTDQVTVYEDCGRPTIEDIIKGYNGTIFAYGQTGSGKSFTMFGPDISNIEMRGVIPRAADHIFSHIENDQEEIDYQVRCSFLEIYKEKICDLLDIKSRDLQIRESPQKGIFVEGLSEESATSLLDVDTLLKIGEKGRHAASTLMNAVSSRSHSVFIMTLIQKTRDGTTKQGKLNLVDLAGSEKIGKTGAQGETLEEAKKINQSLSALGNCIHAITENNKHIPFRDSKLTRILQESLEGNTKTSIIVACSPHQFNVEETVSTLRFAQRAKTIKLTVKTNTQRSAEELLAMLMALQKEVQQLRRINERLKMELDWMQSDDYQPGAVCPYNQSQNEQSENQLGNLQGQNSQVSFGHSESQASLALNTQTGFLRSDFMLNGQNIIDLNEFSPQVDAITTQMIQIQQHQQQSQHQLQKQQQQLQQQQQYNSDLPISRIQSLQQIQGQNSTKSSIYTITTQQEKHPFSIHSSAQEREKDDLVTEALQLVGQMIESKPVLKKMVVASVEENFQYDDVILVERALQIYMNQNQSQHNGKLNLTGQLMINNEIKNENSSSNNSITIKNKKNDNNPKIDDDDLLPTVLASLLQPSDKLFQVEQQQQQLQIQQQSNKELTLESSLSEIEAELQQLNKNIEIIEKSNILNIQLQHPPPLLSSILFSTAEEYVTALNTKEKIVDSKKLSKDKLNKSKEGQGTMKKQSSEADVNKKDSSSNNKDNNSTNKLQVENSDKQQQQHQSKHTLIHQHYYINANQAAESIKVSSRSITNQLSSYLEQIMNKNEDLDDEMMRFSGDDSAQLEIFVAAADSVADAVLLLENKEISAEKRKFESEGILQ</sequence>
<evidence type="ECO:0000259" key="15">
    <source>
        <dbReference type="PROSITE" id="PS50067"/>
    </source>
</evidence>
<feature type="region of interest" description="Disordered" evidence="14">
    <location>
        <begin position="782"/>
        <end position="805"/>
    </location>
</feature>
<dbReference type="InterPro" id="IPR000426">
    <property type="entry name" value="Proteasome_asu_N"/>
</dbReference>
<keyword evidence="6 12" id="KW-0647">Proteasome</keyword>
<feature type="compositionally biased region" description="Low complexity" evidence="14">
    <location>
        <begin position="942"/>
        <end position="953"/>
    </location>
</feature>
<evidence type="ECO:0000256" key="5">
    <source>
        <dbReference type="ARBA" id="ARBA00022840"/>
    </source>
</evidence>
<evidence type="ECO:0000256" key="6">
    <source>
        <dbReference type="ARBA" id="ARBA00022942"/>
    </source>
</evidence>
<keyword evidence="3" id="KW-0493">Microtubule</keyword>
<dbReference type="PROSITE" id="PS50067">
    <property type="entry name" value="KINESIN_MOTOR_2"/>
    <property type="match status" value="1"/>
</dbReference>
<feature type="binding site" evidence="11">
    <location>
        <begin position="268"/>
        <end position="275"/>
    </location>
    <ligand>
        <name>ATP</name>
        <dbReference type="ChEBI" id="CHEBI:30616"/>
    </ligand>
</feature>
<keyword evidence="7 13" id="KW-0175">Coiled coil</keyword>
<dbReference type="SUPFAM" id="SSF56235">
    <property type="entry name" value="N-terminal nucleophile aminohydrolases (Ntn hydrolases)"/>
    <property type="match status" value="1"/>
</dbReference>
<comment type="similarity">
    <text evidence="12">Belongs to the peptidase T1A family.</text>
</comment>
<dbReference type="Pfam" id="PF00227">
    <property type="entry name" value="Proteasome"/>
    <property type="match status" value="1"/>
</dbReference>
<evidence type="ECO:0000256" key="13">
    <source>
        <dbReference type="SAM" id="Coils"/>
    </source>
</evidence>
<keyword evidence="2" id="KW-0963">Cytoplasm</keyword>
<reference evidence="16 17" key="1">
    <citation type="submission" date="2019-03" db="EMBL/GenBank/DDBJ databases">
        <title>Single cell metagenomics reveals metabolic interactions within the superorganism composed of flagellate Streblomastix strix and complex community of Bacteroidetes bacteria on its surface.</title>
        <authorList>
            <person name="Treitli S.C."/>
            <person name="Kolisko M."/>
            <person name="Husnik F."/>
            <person name="Keeling P."/>
            <person name="Hampl V."/>
        </authorList>
    </citation>
    <scope>NUCLEOTIDE SEQUENCE [LARGE SCALE GENOMIC DNA]</scope>
    <source>
        <strain evidence="16">ST1C</strain>
    </source>
</reference>
<comment type="similarity">
    <text evidence="10">Belongs to the TRAFAC class myosin-kinesin ATPase superfamily. Kinesin family. KIN-5/BimC subfamily.</text>
</comment>
<dbReference type="GO" id="GO:0005874">
    <property type="term" value="C:microtubule"/>
    <property type="evidence" value="ECO:0007669"/>
    <property type="project" value="UniProtKB-KW"/>
</dbReference>
<comment type="caution">
    <text evidence="16">The sequence shown here is derived from an EMBL/GenBank/DDBJ whole genome shotgun (WGS) entry which is preliminary data.</text>
</comment>
<dbReference type="Pfam" id="PF10584">
    <property type="entry name" value="Proteasome_A_N"/>
    <property type="match status" value="1"/>
</dbReference>
<keyword evidence="5 11" id="KW-0067">ATP-binding</keyword>
<feature type="compositionally biased region" description="Basic and acidic residues" evidence="14">
    <location>
        <begin position="930"/>
        <end position="941"/>
    </location>
</feature>
<evidence type="ECO:0000256" key="10">
    <source>
        <dbReference type="ARBA" id="ARBA00034704"/>
    </source>
</evidence>
<dbReference type="Gene3D" id="3.60.20.10">
    <property type="entry name" value="Glutamine Phosphoribosylpyrophosphate, subunit 1, domain 1"/>
    <property type="match status" value="1"/>
</dbReference>
<dbReference type="InterPro" id="IPR001353">
    <property type="entry name" value="Proteasome_sua/b"/>
</dbReference>
<evidence type="ECO:0000256" key="11">
    <source>
        <dbReference type="PROSITE-ProRule" id="PRU00283"/>
    </source>
</evidence>
<dbReference type="GO" id="GO:0006511">
    <property type="term" value="P:ubiquitin-dependent protein catabolic process"/>
    <property type="evidence" value="ECO:0007669"/>
    <property type="project" value="InterPro"/>
</dbReference>
<dbReference type="InterPro" id="IPR036961">
    <property type="entry name" value="Kinesin_motor_dom_sf"/>
</dbReference>
<feature type="compositionally biased region" description="Basic and acidic residues" evidence="14">
    <location>
        <begin position="912"/>
        <end position="922"/>
    </location>
</feature>
<keyword evidence="4 11" id="KW-0547">Nucleotide-binding</keyword>
<evidence type="ECO:0000256" key="14">
    <source>
        <dbReference type="SAM" id="MobiDB-lite"/>
    </source>
</evidence>
<keyword evidence="8 11" id="KW-0505">Motor protein</keyword>
<feature type="compositionally biased region" description="Low complexity" evidence="14">
    <location>
        <begin position="782"/>
        <end position="794"/>
    </location>
</feature>
<dbReference type="InterPro" id="IPR001752">
    <property type="entry name" value="Kinesin_motor_dom"/>
</dbReference>
<dbReference type="PRINTS" id="PR00380">
    <property type="entry name" value="KINESINHEAVY"/>
</dbReference>
<dbReference type="PROSITE" id="PS51475">
    <property type="entry name" value="PROTEASOME_ALPHA_2"/>
    <property type="match status" value="1"/>
</dbReference>
<evidence type="ECO:0000313" key="17">
    <source>
        <dbReference type="Proteomes" id="UP000324800"/>
    </source>
</evidence>
<dbReference type="InterPro" id="IPR023332">
    <property type="entry name" value="Proteasome_alpha-type"/>
</dbReference>
<dbReference type="SMART" id="SM00948">
    <property type="entry name" value="Proteasome_A_N"/>
    <property type="match status" value="1"/>
</dbReference>
<feature type="coiled-coil region" evidence="13">
    <location>
        <begin position="828"/>
        <end position="871"/>
    </location>
</feature>
<dbReference type="FunFam" id="3.40.850.10:FF:000019">
    <property type="entry name" value="Kinesin-like protein KIN-5D"/>
    <property type="match status" value="1"/>
</dbReference>
<evidence type="ECO:0000256" key="8">
    <source>
        <dbReference type="ARBA" id="ARBA00023175"/>
    </source>
</evidence>
<feature type="region of interest" description="Disordered" evidence="14">
    <location>
        <begin position="912"/>
        <end position="971"/>
    </location>
</feature>
<comment type="subcellular location">
    <subcellularLocation>
        <location evidence="1">Cytoplasm</location>
        <location evidence="1">Cytoskeleton</location>
    </subcellularLocation>
</comment>
<evidence type="ECO:0000256" key="7">
    <source>
        <dbReference type="ARBA" id="ARBA00023054"/>
    </source>
</evidence>
<dbReference type="PANTHER" id="PTHR47968:SF75">
    <property type="entry name" value="CENTROMERE-ASSOCIATED PROTEIN E"/>
    <property type="match status" value="1"/>
</dbReference>
<dbReference type="PANTHER" id="PTHR47968">
    <property type="entry name" value="CENTROMERE PROTEIN E"/>
    <property type="match status" value="1"/>
</dbReference>
<evidence type="ECO:0000313" key="16">
    <source>
        <dbReference type="EMBL" id="KAA6380138.1"/>
    </source>
</evidence>
<dbReference type="PROSITE" id="PS00411">
    <property type="entry name" value="KINESIN_MOTOR_1"/>
    <property type="match status" value="1"/>
</dbReference>
<feature type="non-terminal residue" evidence="16">
    <location>
        <position position="1064"/>
    </location>
</feature>
<feature type="coiled-coil region" evidence="13">
    <location>
        <begin position="513"/>
        <end position="554"/>
    </location>
</feature>
<dbReference type="EMBL" id="SNRW01008078">
    <property type="protein sequence ID" value="KAA6380138.1"/>
    <property type="molecule type" value="Genomic_DNA"/>
</dbReference>
<dbReference type="GO" id="GO:0019773">
    <property type="term" value="C:proteasome core complex, alpha-subunit complex"/>
    <property type="evidence" value="ECO:0007669"/>
    <property type="project" value="UniProtKB-UniRule"/>
</dbReference>
<evidence type="ECO:0000256" key="4">
    <source>
        <dbReference type="ARBA" id="ARBA00022741"/>
    </source>
</evidence>
<proteinExistence type="inferred from homology"/>